<dbReference type="GO" id="GO:0046872">
    <property type="term" value="F:metal ion binding"/>
    <property type="evidence" value="ECO:0007669"/>
    <property type="project" value="UniProtKB-KW"/>
</dbReference>
<feature type="binding site" evidence="1">
    <location>
        <position position="9"/>
    </location>
    <ligand>
        <name>Zn(2+)</name>
        <dbReference type="ChEBI" id="CHEBI:29105"/>
    </ligand>
</feature>
<dbReference type="SUPFAM" id="SSF53335">
    <property type="entry name" value="S-adenosyl-L-methionine-dependent methyltransferases"/>
    <property type="match status" value="1"/>
</dbReference>
<dbReference type="InterPro" id="IPR048647">
    <property type="entry name" value="RlmA_N"/>
</dbReference>
<keyword evidence="2" id="KW-0949">S-adenosyl-L-methionine</keyword>
<feature type="domain" description="23S rRNA (guanine(745)-N(1))-methyltransferase N-terminal" evidence="4">
    <location>
        <begin position="4"/>
        <end position="47"/>
    </location>
</feature>
<feature type="domain" description="Methyltransferase" evidence="3">
    <location>
        <begin position="91"/>
        <end position="159"/>
    </location>
</feature>
<accession>A0A4R3Z7F8</accession>
<dbReference type="PIRSF" id="PIRSF018249">
    <property type="entry name" value="MyrA_prd"/>
    <property type="match status" value="1"/>
</dbReference>
<dbReference type="InterPro" id="IPR016718">
    <property type="entry name" value="rRNA_m1G-MeTrfase_A_prd"/>
</dbReference>
<evidence type="ECO:0000256" key="1">
    <source>
        <dbReference type="PIRSR" id="PIRSR018249-1"/>
    </source>
</evidence>
<feature type="binding site" evidence="2">
    <location>
        <begin position="97"/>
        <end position="98"/>
    </location>
    <ligand>
        <name>S-adenosyl-L-methionine</name>
        <dbReference type="ChEBI" id="CHEBI:59789"/>
    </ligand>
</feature>
<evidence type="ECO:0000313" key="6">
    <source>
        <dbReference type="Proteomes" id="UP000295719"/>
    </source>
</evidence>
<keyword evidence="6" id="KW-1185">Reference proteome</keyword>
<comment type="caution">
    <text evidence="5">The sequence shown here is derived from an EMBL/GenBank/DDBJ whole genome shotgun (WGS) entry which is preliminary data.</text>
</comment>
<proteinExistence type="predicted"/>
<sequence>MSCYQCPLCQLPLAFSHQGWECEGRHRFDCAREGYVNLLPVQFKRSKEPGDNQEMMHSRRLFLDAGYYQPLRDRVLAVIAGQGAGIMGNWLDIGCGEGYYTASLAQALGDKGQVYGLDISKNAVLQGAKRYPQVQFSVASSQRLPFQDQSLAGILRIYAPCRVSEMLRTVQPQGLVITVTPGPRHLYQLKAMMYEDVMLHPLREDQFEGFEPVLEESLAYTMTLTGDMAKHLLQMTPFAWRANESQLASLGQLAHFACETDFIIRAWQRIAPSAQ</sequence>
<feature type="binding site" evidence="1">
    <location>
        <position position="26"/>
    </location>
    <ligand>
        <name>Zn(2+)</name>
        <dbReference type="ChEBI" id="CHEBI:29105"/>
    </ligand>
</feature>
<dbReference type="Pfam" id="PF21302">
    <property type="entry name" value="Zn_ribbon_RlmA"/>
    <property type="match status" value="1"/>
</dbReference>
<evidence type="ECO:0000313" key="5">
    <source>
        <dbReference type="EMBL" id="TCV99989.1"/>
    </source>
</evidence>
<organism evidence="5 6">
    <name type="scientific">Biostraticola tofi</name>
    <dbReference type="NCBI Taxonomy" id="466109"/>
    <lineage>
        <taxon>Bacteria</taxon>
        <taxon>Pseudomonadati</taxon>
        <taxon>Pseudomonadota</taxon>
        <taxon>Gammaproteobacteria</taxon>
        <taxon>Enterobacterales</taxon>
        <taxon>Bruguierivoracaceae</taxon>
        <taxon>Biostraticola</taxon>
    </lineage>
</organism>
<dbReference type="RefSeq" id="WP_131863516.1">
    <property type="nucleotide sequence ID" value="NZ_SMCR01000001.1"/>
</dbReference>
<dbReference type="InterPro" id="IPR052939">
    <property type="entry name" value="23S_rRNA_MeTrnsfrase_RlmA"/>
</dbReference>
<dbReference type="Gene3D" id="3.40.50.150">
    <property type="entry name" value="Vaccinia Virus protein VP39"/>
    <property type="match status" value="1"/>
</dbReference>
<dbReference type="Pfam" id="PF13649">
    <property type="entry name" value="Methyltransf_25"/>
    <property type="match status" value="1"/>
</dbReference>
<keyword evidence="5" id="KW-0808">Transferase</keyword>
<dbReference type="NCBIfam" id="NF008300">
    <property type="entry name" value="PRK11088.1"/>
    <property type="match status" value="1"/>
</dbReference>
<feature type="binding site" evidence="2">
    <location>
        <position position="68"/>
    </location>
    <ligand>
        <name>S-adenosyl-L-methionine</name>
        <dbReference type="ChEBI" id="CHEBI:59789"/>
    </ligand>
</feature>
<dbReference type="OrthoDB" id="108476at2"/>
<dbReference type="PANTHER" id="PTHR43460:SF1">
    <property type="entry name" value="METHYLTRANSFERASE TYPE 11 DOMAIN-CONTAINING PROTEIN"/>
    <property type="match status" value="1"/>
</dbReference>
<name>A0A4R3Z7F8_9GAMM</name>
<evidence type="ECO:0000256" key="2">
    <source>
        <dbReference type="PIRSR" id="PIRSR018249-2"/>
    </source>
</evidence>
<evidence type="ECO:0000259" key="4">
    <source>
        <dbReference type="Pfam" id="PF21302"/>
    </source>
</evidence>
<reference evidence="5 6" key="1">
    <citation type="submission" date="2019-03" db="EMBL/GenBank/DDBJ databases">
        <title>Genomic Encyclopedia of Type Strains, Phase IV (KMG-IV): sequencing the most valuable type-strain genomes for metagenomic binning, comparative biology and taxonomic classification.</title>
        <authorList>
            <person name="Goeker M."/>
        </authorList>
    </citation>
    <scope>NUCLEOTIDE SEQUENCE [LARGE SCALE GENOMIC DNA]</scope>
    <source>
        <strain evidence="5 6">DSM 19580</strain>
    </source>
</reference>
<keyword evidence="1" id="KW-0479">Metal-binding</keyword>
<dbReference type="EMBL" id="SMCR01000001">
    <property type="protein sequence ID" value="TCV99989.1"/>
    <property type="molecule type" value="Genomic_DNA"/>
</dbReference>
<dbReference type="PANTHER" id="PTHR43460">
    <property type="entry name" value="METHYLTRANSFERASE"/>
    <property type="match status" value="1"/>
</dbReference>
<dbReference type="InterPro" id="IPR041698">
    <property type="entry name" value="Methyltransf_25"/>
</dbReference>
<dbReference type="GO" id="GO:0008168">
    <property type="term" value="F:methyltransferase activity"/>
    <property type="evidence" value="ECO:0007669"/>
    <property type="project" value="UniProtKB-KW"/>
</dbReference>
<dbReference type="CDD" id="cd02440">
    <property type="entry name" value="AdoMet_MTases"/>
    <property type="match status" value="1"/>
</dbReference>
<protein>
    <submittedName>
        <fullName evidence="5">23S rRNA m(1)G-745 methyltransferase</fullName>
    </submittedName>
</protein>
<evidence type="ECO:0000259" key="3">
    <source>
        <dbReference type="Pfam" id="PF13649"/>
    </source>
</evidence>
<dbReference type="GO" id="GO:0032259">
    <property type="term" value="P:methylation"/>
    <property type="evidence" value="ECO:0007669"/>
    <property type="project" value="UniProtKB-KW"/>
</dbReference>
<keyword evidence="1" id="KW-0862">Zinc</keyword>
<gene>
    <name evidence="5" type="ORF">EDC52_101331</name>
</gene>
<dbReference type="AlphaFoldDB" id="A0A4R3Z7F8"/>
<dbReference type="InterPro" id="IPR029063">
    <property type="entry name" value="SAM-dependent_MTases_sf"/>
</dbReference>
<feature type="binding site" evidence="1">
    <location>
        <position position="6"/>
    </location>
    <ligand>
        <name>Zn(2+)</name>
        <dbReference type="ChEBI" id="CHEBI:29105"/>
    </ligand>
</feature>
<dbReference type="Proteomes" id="UP000295719">
    <property type="component" value="Unassembled WGS sequence"/>
</dbReference>
<feature type="binding site" evidence="2">
    <location>
        <position position="185"/>
    </location>
    <ligand>
        <name>S-adenosyl-L-methionine</name>
        <dbReference type="ChEBI" id="CHEBI:59789"/>
    </ligand>
</feature>
<keyword evidence="5" id="KW-0489">Methyltransferase</keyword>
<feature type="binding site" evidence="1">
    <location>
        <position position="22"/>
    </location>
    <ligand>
        <name>Zn(2+)</name>
        <dbReference type="ChEBI" id="CHEBI:29105"/>
    </ligand>
</feature>